<evidence type="ECO:0000256" key="3">
    <source>
        <dbReference type="ARBA" id="ARBA00022692"/>
    </source>
</evidence>
<dbReference type="PANTHER" id="PTHR39087">
    <property type="entry name" value="UPF0104 MEMBRANE PROTEIN MJ1595"/>
    <property type="match status" value="1"/>
</dbReference>
<organism evidence="8">
    <name type="scientific">freshwater metagenome</name>
    <dbReference type="NCBI Taxonomy" id="449393"/>
    <lineage>
        <taxon>unclassified sequences</taxon>
        <taxon>metagenomes</taxon>
        <taxon>ecological metagenomes</taxon>
    </lineage>
</organism>
<feature type="transmembrane region" description="Helical" evidence="7">
    <location>
        <begin position="110"/>
        <end position="130"/>
    </location>
</feature>
<evidence type="ECO:0000256" key="7">
    <source>
        <dbReference type="SAM" id="Phobius"/>
    </source>
</evidence>
<feature type="transmembrane region" description="Helical" evidence="7">
    <location>
        <begin position="242"/>
        <end position="265"/>
    </location>
</feature>
<gene>
    <name evidence="8" type="ORF">UFOPK4098_00713</name>
</gene>
<accession>A0A6J7QN95</accession>
<keyword evidence="5 7" id="KW-0472">Membrane</keyword>
<keyword evidence="4 7" id="KW-1133">Transmembrane helix</keyword>
<dbReference type="AlphaFoldDB" id="A0A6J7QN95"/>
<feature type="transmembrane region" description="Helical" evidence="7">
    <location>
        <begin position="174"/>
        <end position="198"/>
    </location>
</feature>
<evidence type="ECO:0000256" key="1">
    <source>
        <dbReference type="ARBA" id="ARBA00004651"/>
    </source>
</evidence>
<reference evidence="8" key="1">
    <citation type="submission" date="2020-05" db="EMBL/GenBank/DDBJ databases">
        <authorList>
            <person name="Chiriac C."/>
            <person name="Salcher M."/>
            <person name="Ghai R."/>
            <person name="Kavagutti S V."/>
        </authorList>
    </citation>
    <scope>NUCLEOTIDE SEQUENCE</scope>
</reference>
<dbReference type="GO" id="GO:0005886">
    <property type="term" value="C:plasma membrane"/>
    <property type="evidence" value="ECO:0007669"/>
    <property type="project" value="UniProtKB-SubCell"/>
</dbReference>
<name>A0A6J7QN95_9ZZZZ</name>
<dbReference type="PANTHER" id="PTHR39087:SF2">
    <property type="entry name" value="UPF0104 MEMBRANE PROTEIN MJ1595"/>
    <property type="match status" value="1"/>
</dbReference>
<feature type="transmembrane region" description="Helical" evidence="7">
    <location>
        <begin position="34"/>
        <end position="53"/>
    </location>
</feature>
<feature type="transmembrane region" description="Helical" evidence="7">
    <location>
        <begin position="272"/>
        <end position="292"/>
    </location>
</feature>
<feature type="transmembrane region" description="Helical" evidence="7">
    <location>
        <begin position="142"/>
        <end position="167"/>
    </location>
</feature>
<feature type="region of interest" description="Disordered" evidence="6">
    <location>
        <begin position="385"/>
        <end position="406"/>
    </location>
</feature>
<evidence type="ECO:0000256" key="5">
    <source>
        <dbReference type="ARBA" id="ARBA00023136"/>
    </source>
</evidence>
<proteinExistence type="predicted"/>
<protein>
    <submittedName>
        <fullName evidence="8">Unannotated protein</fullName>
    </submittedName>
</protein>
<dbReference type="NCBIfam" id="TIGR00374">
    <property type="entry name" value="flippase-like domain"/>
    <property type="match status" value="1"/>
</dbReference>
<feature type="transmembrane region" description="Helical" evidence="7">
    <location>
        <begin position="65"/>
        <end position="89"/>
    </location>
</feature>
<keyword evidence="2" id="KW-1003">Cell membrane</keyword>
<evidence type="ECO:0000256" key="2">
    <source>
        <dbReference type="ARBA" id="ARBA00022475"/>
    </source>
</evidence>
<comment type="subcellular location">
    <subcellularLocation>
        <location evidence="1">Cell membrane</location>
        <topology evidence="1">Multi-pass membrane protein</topology>
    </subcellularLocation>
</comment>
<dbReference type="Pfam" id="PF03706">
    <property type="entry name" value="LPG_synthase_TM"/>
    <property type="match status" value="1"/>
</dbReference>
<keyword evidence="3 7" id="KW-0812">Transmembrane</keyword>
<dbReference type="EMBL" id="CAFBPN010000029">
    <property type="protein sequence ID" value="CAB5018435.1"/>
    <property type="molecule type" value="Genomic_DNA"/>
</dbReference>
<evidence type="ECO:0000313" key="8">
    <source>
        <dbReference type="EMBL" id="CAB5018435.1"/>
    </source>
</evidence>
<sequence>MTMQTSGDQPSNSAGLSVEAAAIRRKVWIRTLKTIGFAAVIYFFVFPLVPGFRQAFHDLFRVDKTMLALGVLLEFIGLFCYSLLTRAALGSEGHKMPVVRLFRIQLSTKSLGSIMPGGSAASSALGYRLLTLSGIQGPDAGFALATAGIGSAVMLNLILWVGLIISIPIRGVNALYGAAAIVGIVLMLVAAGLIFGLVEGQGRAERAVRWLAQHVRIDADHACEVIRHLGNRLEGLIADRQLLWRVAGWALANWLFDMAALFVFLRAFGGHIAIDGLIVAFGLANVMAVVPITPGGLGIVEGIYIPTIVGFGLSRSSATVGVLTYRLAQFWLPILVGAACYLSLRVGPWSLERKDRLKPLRQVAEDAVSRGESNIDWVERHAPRDRTGQYPLPALPDDDSGPMRKL</sequence>
<feature type="transmembrane region" description="Helical" evidence="7">
    <location>
        <begin position="330"/>
        <end position="351"/>
    </location>
</feature>
<evidence type="ECO:0000256" key="6">
    <source>
        <dbReference type="SAM" id="MobiDB-lite"/>
    </source>
</evidence>
<evidence type="ECO:0000256" key="4">
    <source>
        <dbReference type="ARBA" id="ARBA00022989"/>
    </source>
</evidence>
<dbReference type="InterPro" id="IPR022791">
    <property type="entry name" value="L-PG_synthase/AglD"/>
</dbReference>